<dbReference type="KEGG" id="nno:NONO_c73320"/>
<evidence type="ECO:0008006" key="4">
    <source>
        <dbReference type="Google" id="ProtNLM"/>
    </source>
</evidence>
<name>W5TT41_9NOCA</name>
<gene>
    <name evidence="2" type="ORF">NONO_c73320</name>
</gene>
<dbReference type="HOGENOM" id="CLU_3101460_0_0_11"/>
<keyword evidence="1" id="KW-0812">Transmembrane</keyword>
<keyword evidence="3" id="KW-1185">Reference proteome</keyword>
<feature type="transmembrane region" description="Helical" evidence="1">
    <location>
        <begin position="27"/>
        <end position="48"/>
    </location>
</feature>
<dbReference type="AlphaFoldDB" id="W5TT41"/>
<dbReference type="RefSeq" id="WP_158436426.1">
    <property type="nucleotide sequence ID" value="NZ_CP006850.1"/>
</dbReference>
<reference evidence="2 3" key="1">
    <citation type="journal article" date="2014" name="Appl. Environ. Microbiol.">
        <title>Insights into the Microbial Degradation of Rubber and Gutta-Percha by Analysis of the Complete Genome of Nocardia nova SH22a.</title>
        <authorList>
            <person name="Luo Q."/>
            <person name="Hiessl S."/>
            <person name="Poehlein A."/>
            <person name="Daniel R."/>
            <person name="Steinbuchel A."/>
        </authorList>
    </citation>
    <scope>NUCLEOTIDE SEQUENCE [LARGE SCALE GENOMIC DNA]</scope>
    <source>
        <strain evidence="2">SH22a</strain>
    </source>
</reference>
<dbReference type="EMBL" id="CP006850">
    <property type="protein sequence ID" value="AHH22088.1"/>
    <property type="molecule type" value="Genomic_DNA"/>
</dbReference>
<evidence type="ECO:0000256" key="1">
    <source>
        <dbReference type="SAM" id="Phobius"/>
    </source>
</evidence>
<accession>W5TT41</accession>
<dbReference type="PATRIC" id="fig|1415166.3.peg.7524"/>
<protein>
    <recommendedName>
        <fullName evidence="4">Integral membrane protein</fullName>
    </recommendedName>
</protein>
<evidence type="ECO:0000313" key="3">
    <source>
        <dbReference type="Proteomes" id="UP000019150"/>
    </source>
</evidence>
<proteinExistence type="predicted"/>
<evidence type="ECO:0000313" key="2">
    <source>
        <dbReference type="EMBL" id="AHH22088.1"/>
    </source>
</evidence>
<organism evidence="2 3">
    <name type="scientific">Nocardia nova SH22a</name>
    <dbReference type="NCBI Taxonomy" id="1415166"/>
    <lineage>
        <taxon>Bacteria</taxon>
        <taxon>Bacillati</taxon>
        <taxon>Actinomycetota</taxon>
        <taxon>Actinomycetes</taxon>
        <taxon>Mycobacteriales</taxon>
        <taxon>Nocardiaceae</taxon>
        <taxon>Nocardia</taxon>
    </lineage>
</organism>
<sequence>MRPNTWTASALATLVAAVAISEWAPGWWAYVVVPLMAVLAGLIGYAVAELE</sequence>
<dbReference type="STRING" id="1415166.NONO_c73320"/>
<dbReference type="Proteomes" id="UP000019150">
    <property type="component" value="Chromosome"/>
</dbReference>
<keyword evidence="1" id="KW-0472">Membrane</keyword>
<keyword evidence="1" id="KW-1133">Transmembrane helix</keyword>